<comment type="caution">
    <text evidence="2">The sequence shown here is derived from an EMBL/GenBank/DDBJ whole genome shotgun (WGS) entry which is preliminary data.</text>
</comment>
<feature type="region of interest" description="Disordered" evidence="1">
    <location>
        <begin position="40"/>
        <end position="60"/>
    </location>
</feature>
<proteinExistence type="predicted"/>
<dbReference type="EMBL" id="JAPDDR010000016">
    <property type="protein sequence ID" value="MCW1916501.1"/>
    <property type="molecule type" value="Genomic_DNA"/>
</dbReference>
<sequence>MSEAGLQRLSLVVACAAALAAGITLGLQGPLQEETGAVMSAKARTSAPANAGADARDWDARSPRNEARLERRVIAKCDDESLWAWLLVPTDELGTLDIVIDELIDRKRWDALQHLMVMEKSTERDGALRHVYGRLAEKDPWKAYELWQENGDTLGSNSDIAFHYMIQAAAAVSAERLIEVLGEAWKNEKAYTADPKYPPDFDFRKLLDFLSKHDDRTMSGSDSALFEWAKRSPVAAAEWFRSSQSWDSTDPADQVQLYRTVALTSLEESHMGSTLSNISADLDHLDIWATIALSSQGKPDPSLLRSARIVGGENRYLERTLAETRFKETLDPSWKEIPKAERMRAKAAVEEAWRKEIVGPTHDRARARWAEMVNRAWDD</sequence>
<evidence type="ECO:0000313" key="3">
    <source>
        <dbReference type="Proteomes" id="UP001165653"/>
    </source>
</evidence>
<dbReference type="Proteomes" id="UP001165653">
    <property type="component" value="Unassembled WGS sequence"/>
</dbReference>
<evidence type="ECO:0000256" key="1">
    <source>
        <dbReference type="SAM" id="MobiDB-lite"/>
    </source>
</evidence>
<reference evidence="2" key="1">
    <citation type="submission" date="2022-10" db="EMBL/GenBank/DDBJ databases">
        <title>Luteolibacter sp. GHJ8, whole genome shotgun sequencing project.</title>
        <authorList>
            <person name="Zhao G."/>
            <person name="Shen L."/>
        </authorList>
    </citation>
    <scope>NUCLEOTIDE SEQUENCE</scope>
    <source>
        <strain evidence="2">GHJ8</strain>
    </source>
</reference>
<accession>A0ABT3GAF9</accession>
<protein>
    <submittedName>
        <fullName evidence="2">Uncharacterized protein</fullName>
    </submittedName>
</protein>
<keyword evidence="3" id="KW-1185">Reference proteome</keyword>
<dbReference type="RefSeq" id="WP_264516078.1">
    <property type="nucleotide sequence ID" value="NZ_JAPDDR010000016.1"/>
</dbReference>
<evidence type="ECO:0000313" key="2">
    <source>
        <dbReference type="EMBL" id="MCW1916501.1"/>
    </source>
</evidence>
<name>A0ABT3GAF9_9BACT</name>
<gene>
    <name evidence="2" type="ORF">OJ996_23135</name>
</gene>
<organism evidence="2 3">
    <name type="scientific">Luteolibacter rhizosphaerae</name>
    <dbReference type="NCBI Taxonomy" id="2989719"/>
    <lineage>
        <taxon>Bacteria</taxon>
        <taxon>Pseudomonadati</taxon>
        <taxon>Verrucomicrobiota</taxon>
        <taxon>Verrucomicrobiia</taxon>
        <taxon>Verrucomicrobiales</taxon>
        <taxon>Verrucomicrobiaceae</taxon>
        <taxon>Luteolibacter</taxon>
    </lineage>
</organism>